<dbReference type="Proteomes" id="UP000593562">
    <property type="component" value="Unassembled WGS sequence"/>
</dbReference>
<accession>A0A7J7D9H3</accession>
<evidence type="ECO:0000256" key="2">
    <source>
        <dbReference type="ARBA" id="ARBA00022737"/>
    </source>
</evidence>
<dbReference type="InParanoid" id="A0A7J7D9H3"/>
<keyword evidence="3 7" id="KW-0694">RNA-binding</keyword>
<keyword evidence="11" id="KW-1185">Reference proteome</keyword>
<feature type="domain" description="CRM" evidence="9">
    <location>
        <begin position="381"/>
        <end position="477"/>
    </location>
</feature>
<dbReference type="AlphaFoldDB" id="A0A7J7D9H3"/>
<dbReference type="PANTHER" id="PTHR46247">
    <property type="entry name" value="CRS2-ASSOCIATED FACTOR 1, CHLOROPLASTIC"/>
    <property type="match status" value="1"/>
</dbReference>
<keyword evidence="1" id="KW-0507">mRNA processing</keyword>
<dbReference type="EMBL" id="JAAARO010000009">
    <property type="protein sequence ID" value="KAF5742992.1"/>
    <property type="molecule type" value="Genomic_DNA"/>
</dbReference>
<evidence type="ECO:0000256" key="4">
    <source>
        <dbReference type="ARBA" id="ARBA00022946"/>
    </source>
</evidence>
<keyword evidence="5" id="KW-0508">mRNA splicing</keyword>
<dbReference type="Gene3D" id="3.30.110.60">
    <property type="entry name" value="YhbY-like"/>
    <property type="match status" value="2"/>
</dbReference>
<feature type="region of interest" description="Disordered" evidence="8">
    <location>
        <begin position="724"/>
        <end position="745"/>
    </location>
</feature>
<feature type="compositionally biased region" description="Low complexity" evidence="8">
    <location>
        <begin position="103"/>
        <end position="119"/>
    </location>
</feature>
<dbReference type="SUPFAM" id="SSF75471">
    <property type="entry name" value="YhbY-like"/>
    <property type="match status" value="2"/>
</dbReference>
<feature type="compositionally biased region" description="Low complexity" evidence="8">
    <location>
        <begin position="27"/>
        <end position="37"/>
    </location>
</feature>
<dbReference type="PANTHER" id="PTHR46247:SF1">
    <property type="entry name" value="CRS2-ASSOCIATED FACTOR 1, CHLOROPLASTIC"/>
    <property type="match status" value="1"/>
</dbReference>
<dbReference type="PROSITE" id="PS51295">
    <property type="entry name" value="CRM"/>
    <property type="match status" value="2"/>
</dbReference>
<dbReference type="GO" id="GO:0000373">
    <property type="term" value="P:Group II intron splicing"/>
    <property type="evidence" value="ECO:0007669"/>
    <property type="project" value="InterPro"/>
</dbReference>
<feature type="compositionally biased region" description="Acidic residues" evidence="8">
    <location>
        <begin position="477"/>
        <end position="488"/>
    </location>
</feature>
<feature type="compositionally biased region" description="Basic and acidic residues" evidence="8">
    <location>
        <begin position="597"/>
        <end position="606"/>
    </location>
</feature>
<feature type="region of interest" description="Disordered" evidence="8">
    <location>
        <begin position="12"/>
        <end position="40"/>
    </location>
</feature>
<evidence type="ECO:0000256" key="7">
    <source>
        <dbReference type="PROSITE-ProRule" id="PRU00626"/>
    </source>
</evidence>
<keyword evidence="2" id="KW-0677">Repeat</keyword>
<keyword evidence="4" id="KW-0809">Transit peptide</keyword>
<comment type="caution">
    <text evidence="10">The sequence shown here is derived from an EMBL/GenBank/DDBJ whole genome shotgun (WGS) entry which is preliminary data.</text>
</comment>
<dbReference type="InterPro" id="IPR035920">
    <property type="entry name" value="YhbY-like_sf"/>
</dbReference>
<feature type="region of interest" description="Disordered" evidence="8">
    <location>
        <begin position="597"/>
        <end position="665"/>
    </location>
</feature>
<feature type="domain" description="CRM" evidence="9">
    <location>
        <begin position="263"/>
        <end position="359"/>
    </location>
</feature>
<feature type="region of interest" description="Disordered" evidence="8">
    <location>
        <begin position="223"/>
        <end position="243"/>
    </location>
</feature>
<feature type="compositionally biased region" description="Low complexity" evidence="8">
    <location>
        <begin position="140"/>
        <end position="153"/>
    </location>
</feature>
<evidence type="ECO:0000256" key="8">
    <source>
        <dbReference type="SAM" id="MobiDB-lite"/>
    </source>
</evidence>
<proteinExistence type="predicted"/>
<evidence type="ECO:0000256" key="1">
    <source>
        <dbReference type="ARBA" id="ARBA00022664"/>
    </source>
</evidence>
<keyword evidence="6" id="KW-0687">Ribonucleoprotein</keyword>
<feature type="compositionally biased region" description="Pro residues" evidence="8">
    <location>
        <begin position="12"/>
        <end position="26"/>
    </location>
</feature>
<dbReference type="InterPro" id="IPR044599">
    <property type="entry name" value="CAF1P_plant"/>
</dbReference>
<sequence length="792" mass="88422">MALKLFPIPFPIFAPPPNSHPSPAPNANPDSNSSLSNRPASEVRFARWNNANAEKFNERRRSLKEIEDDIRRQRRFTGVDRIANTYNPAPPKPITTGNTTDYYKSIGTPSSPSSPSIPGKKSKYSKDPTNHPAFRYLQKPRNISPSRSRNNNNGFATTAPQPAIDRKAEVKLSEDGLTYTETPKVKPLKLREPAYAPFGPTTMYRPWTGRAPLSPSKKKLKEFDSFTLPPPHKKGVKPVQSPGPYLDGSGPKYVWTRDQILGEPLTQEEINALVHGCQKAKRQLNMGRDGFTHNMLDNIHSHWKRRRVCKIKCLGVCTVDMDNVCQQLEEKTGGKVIYRKGGVLYLFRGRNYNWRTRPRFPLMLWRPITPVYPRLVKLVPEGLTLEEATELRKKGHALKPICKLGKNGVYIKLVKNVREAFEECELVRINCEGMNGSDYRRIGAKLKDLVPCVIMSFKYEHLLIWRGRNWKSSHPEPEDDNKEAEESNTESVISITASAEGQDSSASSSQVLSFQDMSTNLLDTSTSPVGSDKWRKDLCASKENMSETAFSAISTVQEERKESTSDIADCSDDKLEAMTSNTESTSISAFMVGDNELSKDSHDSCEHGTTWSDIQSTTGESTGSPLVSDTKPAGVRSRENELESSVAGSLNHERSQDVSGNPEKSSVAYTEGVLRLWRQAIENGSAVVLDDASLDADIVYWKAMRFAQSAPPGPIFEHHPRWVASQKGDEKESSSDSKVKEVPTVAKKNKSKKDLKLNIERKIVRTDDLDGQYLDIVPKGCLGVDELAKLLA</sequence>
<evidence type="ECO:0000256" key="6">
    <source>
        <dbReference type="ARBA" id="ARBA00023274"/>
    </source>
</evidence>
<reference evidence="10 11" key="1">
    <citation type="journal article" date="2020" name="Nat. Commun.">
        <title>Genome of Tripterygium wilfordii and identification of cytochrome P450 involved in triptolide biosynthesis.</title>
        <authorList>
            <person name="Tu L."/>
            <person name="Su P."/>
            <person name="Zhang Z."/>
            <person name="Gao L."/>
            <person name="Wang J."/>
            <person name="Hu T."/>
            <person name="Zhou J."/>
            <person name="Zhang Y."/>
            <person name="Zhao Y."/>
            <person name="Liu Y."/>
            <person name="Song Y."/>
            <person name="Tong Y."/>
            <person name="Lu Y."/>
            <person name="Yang J."/>
            <person name="Xu C."/>
            <person name="Jia M."/>
            <person name="Peters R.J."/>
            <person name="Huang L."/>
            <person name="Gao W."/>
        </authorList>
    </citation>
    <scope>NUCLEOTIDE SEQUENCE [LARGE SCALE GENOMIC DNA]</scope>
    <source>
        <strain evidence="11">cv. XIE 37</strain>
        <tissue evidence="10">Leaf</tissue>
    </source>
</reference>
<dbReference type="FunCoup" id="A0A7J7D9H3">
    <property type="interactions" value="1678"/>
</dbReference>
<feature type="region of interest" description="Disordered" evidence="8">
    <location>
        <begin position="470"/>
        <end position="492"/>
    </location>
</feature>
<dbReference type="GO" id="GO:1990904">
    <property type="term" value="C:ribonucleoprotein complex"/>
    <property type="evidence" value="ECO:0007669"/>
    <property type="project" value="UniProtKB-KW"/>
</dbReference>
<dbReference type="FunFam" id="3.30.110.60:FF:000002">
    <property type="entry name" value="CRS2-associated factor 1, chloroplastic"/>
    <property type="match status" value="2"/>
</dbReference>
<evidence type="ECO:0000313" key="10">
    <source>
        <dbReference type="EMBL" id="KAF5742992.1"/>
    </source>
</evidence>
<evidence type="ECO:0000256" key="3">
    <source>
        <dbReference type="ARBA" id="ARBA00022884"/>
    </source>
</evidence>
<feature type="compositionally biased region" description="Polar residues" evidence="8">
    <location>
        <begin position="607"/>
        <end position="627"/>
    </location>
</feature>
<feature type="region of interest" description="Disordered" evidence="8">
    <location>
        <begin position="81"/>
        <end position="165"/>
    </location>
</feature>
<dbReference type="GO" id="GO:0006397">
    <property type="term" value="P:mRNA processing"/>
    <property type="evidence" value="ECO:0007669"/>
    <property type="project" value="UniProtKB-KW"/>
</dbReference>
<evidence type="ECO:0000313" key="11">
    <source>
        <dbReference type="Proteomes" id="UP000593562"/>
    </source>
</evidence>
<dbReference type="Pfam" id="PF01985">
    <property type="entry name" value="CRS1_YhbY"/>
    <property type="match status" value="2"/>
</dbReference>
<evidence type="ECO:0000256" key="5">
    <source>
        <dbReference type="ARBA" id="ARBA00023187"/>
    </source>
</evidence>
<name>A0A7J7D9H3_TRIWF</name>
<dbReference type="GO" id="GO:0003723">
    <property type="term" value="F:RNA binding"/>
    <property type="evidence" value="ECO:0007669"/>
    <property type="project" value="UniProtKB-UniRule"/>
</dbReference>
<organism evidence="10 11">
    <name type="scientific">Tripterygium wilfordii</name>
    <name type="common">Thunder God vine</name>
    <dbReference type="NCBI Taxonomy" id="458696"/>
    <lineage>
        <taxon>Eukaryota</taxon>
        <taxon>Viridiplantae</taxon>
        <taxon>Streptophyta</taxon>
        <taxon>Embryophyta</taxon>
        <taxon>Tracheophyta</taxon>
        <taxon>Spermatophyta</taxon>
        <taxon>Magnoliopsida</taxon>
        <taxon>eudicotyledons</taxon>
        <taxon>Gunneridae</taxon>
        <taxon>Pentapetalae</taxon>
        <taxon>rosids</taxon>
        <taxon>fabids</taxon>
        <taxon>Celastrales</taxon>
        <taxon>Celastraceae</taxon>
        <taxon>Tripterygium</taxon>
    </lineage>
</organism>
<gene>
    <name evidence="10" type="ORF">HS088_TW09G01054</name>
</gene>
<feature type="compositionally biased region" description="Basic and acidic residues" evidence="8">
    <location>
        <begin position="727"/>
        <end position="741"/>
    </location>
</feature>
<protein>
    <recommendedName>
        <fullName evidence="9">CRM domain-containing protein</fullName>
    </recommendedName>
</protein>
<evidence type="ECO:0000259" key="9">
    <source>
        <dbReference type="PROSITE" id="PS51295"/>
    </source>
</evidence>
<dbReference type="SMART" id="SM01103">
    <property type="entry name" value="CRS1_YhbY"/>
    <property type="match status" value="2"/>
</dbReference>
<dbReference type="InterPro" id="IPR001890">
    <property type="entry name" value="RNA-binding_CRM"/>
</dbReference>